<keyword evidence="4" id="KW-0472">Membrane</keyword>
<proteinExistence type="predicted"/>
<dbReference type="EMBL" id="JARTFS010000011">
    <property type="protein sequence ID" value="MED4402442.1"/>
    <property type="molecule type" value="Genomic_DNA"/>
</dbReference>
<evidence type="ECO:0000313" key="6">
    <source>
        <dbReference type="EMBL" id="MED4402442.1"/>
    </source>
</evidence>
<name>A0ABU6NZ94_9BACI</name>
<reference evidence="6 7" key="1">
    <citation type="submission" date="2023-03" db="EMBL/GenBank/DDBJ databases">
        <title>Bacillus Genome Sequencing.</title>
        <authorList>
            <person name="Dunlap C."/>
        </authorList>
    </citation>
    <scope>NUCLEOTIDE SEQUENCE [LARGE SCALE GENOMIC DNA]</scope>
    <source>
        <strain evidence="6 7">NRS-1717</strain>
    </source>
</reference>
<evidence type="ECO:0000256" key="3">
    <source>
        <dbReference type="ARBA" id="ARBA00022989"/>
    </source>
</evidence>
<dbReference type="Pfam" id="PF06803">
    <property type="entry name" value="DUF1232"/>
    <property type="match status" value="1"/>
</dbReference>
<dbReference type="InterPro" id="IPR010652">
    <property type="entry name" value="DUF1232"/>
</dbReference>
<comment type="caution">
    <text evidence="6">The sequence shown here is derived from an EMBL/GenBank/DDBJ whole genome shotgun (WGS) entry which is preliminary data.</text>
</comment>
<comment type="subcellular location">
    <subcellularLocation>
        <location evidence="1">Endomembrane system</location>
        <topology evidence="1">Multi-pass membrane protein</topology>
    </subcellularLocation>
</comment>
<evidence type="ECO:0000313" key="7">
    <source>
        <dbReference type="Proteomes" id="UP001342826"/>
    </source>
</evidence>
<accession>A0ABU6NZ94</accession>
<dbReference type="RefSeq" id="WP_066229244.1">
    <property type="nucleotide sequence ID" value="NZ_JARTFQ010000005.1"/>
</dbReference>
<evidence type="ECO:0000256" key="1">
    <source>
        <dbReference type="ARBA" id="ARBA00004127"/>
    </source>
</evidence>
<dbReference type="InterPro" id="IPR016983">
    <property type="entry name" value="UCP031804"/>
</dbReference>
<organism evidence="6 7">
    <name type="scientific">Metabacillus fastidiosus</name>
    <dbReference type="NCBI Taxonomy" id="1458"/>
    <lineage>
        <taxon>Bacteria</taxon>
        <taxon>Bacillati</taxon>
        <taxon>Bacillota</taxon>
        <taxon>Bacilli</taxon>
        <taxon>Bacillales</taxon>
        <taxon>Bacillaceae</taxon>
        <taxon>Metabacillus</taxon>
    </lineage>
</organism>
<dbReference type="Proteomes" id="UP001342826">
    <property type="component" value="Unassembled WGS sequence"/>
</dbReference>
<evidence type="ECO:0000259" key="5">
    <source>
        <dbReference type="Pfam" id="PF06803"/>
    </source>
</evidence>
<evidence type="ECO:0000256" key="4">
    <source>
        <dbReference type="ARBA" id="ARBA00023136"/>
    </source>
</evidence>
<keyword evidence="3" id="KW-1133">Transmembrane helix</keyword>
<keyword evidence="2" id="KW-0812">Transmembrane</keyword>
<dbReference type="GeneID" id="301141085"/>
<dbReference type="PIRSF" id="PIRSF031804">
    <property type="entry name" value="UCP031804"/>
    <property type="match status" value="1"/>
</dbReference>
<gene>
    <name evidence="6" type="ORF">P9271_14075</name>
</gene>
<sequence>MEKSQEELEQQIQKAGKHFSEEKFWTKLKKFAKKAGSSVVYAVLLLYFTLQKPEVPMKVKAVIIGALGYFILPVDLIPDLLVGIGYTDDLGALGVALFQVAMYIDEDIKNKAKDQLKKWFGDSVDTAEIDGKIGTEEEN</sequence>
<keyword evidence="7" id="KW-1185">Reference proteome</keyword>
<feature type="domain" description="DUF1232" evidence="5">
    <location>
        <begin position="59"/>
        <end position="93"/>
    </location>
</feature>
<evidence type="ECO:0000256" key="2">
    <source>
        <dbReference type="ARBA" id="ARBA00022692"/>
    </source>
</evidence>
<protein>
    <submittedName>
        <fullName evidence="6">YkvA family protein</fullName>
    </submittedName>
</protein>